<dbReference type="EMBL" id="MU393578">
    <property type="protein sequence ID" value="KAI4860667.1"/>
    <property type="molecule type" value="Genomic_DNA"/>
</dbReference>
<reference evidence="1 2" key="1">
    <citation type="journal article" date="2022" name="New Phytol.">
        <title>Ecological generalism drives hyperdiversity of secondary metabolite gene clusters in xylarialean endophytes.</title>
        <authorList>
            <person name="Franco M.E.E."/>
            <person name="Wisecaver J.H."/>
            <person name="Arnold A.E."/>
            <person name="Ju Y.M."/>
            <person name="Slot J.C."/>
            <person name="Ahrendt S."/>
            <person name="Moore L.P."/>
            <person name="Eastman K.E."/>
            <person name="Scott K."/>
            <person name="Konkel Z."/>
            <person name="Mondo S.J."/>
            <person name="Kuo A."/>
            <person name="Hayes R.D."/>
            <person name="Haridas S."/>
            <person name="Andreopoulos B."/>
            <person name="Riley R."/>
            <person name="LaButti K."/>
            <person name="Pangilinan J."/>
            <person name="Lipzen A."/>
            <person name="Amirebrahimi M."/>
            <person name="Yan J."/>
            <person name="Adam C."/>
            <person name="Keymanesh K."/>
            <person name="Ng V."/>
            <person name="Louie K."/>
            <person name="Northen T."/>
            <person name="Drula E."/>
            <person name="Henrissat B."/>
            <person name="Hsieh H.M."/>
            <person name="Youens-Clark K."/>
            <person name="Lutzoni F."/>
            <person name="Miadlikowska J."/>
            <person name="Eastwood D.C."/>
            <person name="Hamelin R.C."/>
            <person name="Grigoriev I.V."/>
            <person name="U'Ren J.M."/>
        </authorList>
    </citation>
    <scope>NUCLEOTIDE SEQUENCE [LARGE SCALE GENOMIC DNA]</scope>
    <source>
        <strain evidence="1 2">CBS 119005</strain>
    </source>
</reference>
<dbReference type="Proteomes" id="UP001497700">
    <property type="component" value="Unassembled WGS sequence"/>
</dbReference>
<sequence>MGQKLQYNPLLNHDIRVIQLLTQADHPDHGTGPVHCKIVHVSLDNAHLVDDGRSATKGSNRVWPVSVNDADDALDGEPETSHPMGFGSLFERSLAERLFPITRIPEVPYLERPNWLKGKTRKMEYQHLAIAWDPSQDPEADLPWRYTWGDFVALSYVWGDQSIRREIYVNDVPVSVTASLESALRELRNHSRIQQGFYIWVDALCINQEDLDERSAQVGRMKDIYHKAWHVVIWLGPEENRSSLAMLALRYMSLHAKQGDVLSKLYKRVEFYVVRLPFMQWKHAHTSLRIRKAVLNAIYHLLARSYWRRLWIIQEVVLGSRKSPVLCGGSSILLKDIFDSLQVMKEDGDALGQYVIFSARGTGQQRWNVMGDDTYEISEKLWDRPVAITALQSLETNLSTPNRGVYDALLLSREANATDQRDHVYGILGLPQIANNIELLPDYNIAATKTFILFSARLLASGDVNSLRLVNSPVPRVGSRYFKSRHFSRPRAPKFIHGHRIVHRGCEHDLPSWVICWSCPRNPVQPFLNRPSTLPLFPSSFPATAPQITNDNLLTVKGILFDTITTLSAFHATESEKSYPHNDPDPPPSPYGSRAETREALARTLLGNDPDVPDPGVVLHPTLWSTGIMGVDDNVFGLKDFYYRNRALRLFDGWPSLDSFIRDPESEARPISRRVHDTASTAPRFLHVTAAHREALAAAMRRLGWRRLVATRSGYLGLVPAATEAGDVVAVLAGCDAPLVLRPVGPEEEEAEGKRGRFSVVGEAYVHWVTGRELHQRLEKGMCAVDDICIR</sequence>
<protein>
    <submittedName>
        <fullName evidence="1">HET-domain-containing protein</fullName>
    </submittedName>
</protein>
<organism evidence="1 2">
    <name type="scientific">Hypoxylon rubiginosum</name>
    <dbReference type="NCBI Taxonomy" id="110542"/>
    <lineage>
        <taxon>Eukaryota</taxon>
        <taxon>Fungi</taxon>
        <taxon>Dikarya</taxon>
        <taxon>Ascomycota</taxon>
        <taxon>Pezizomycotina</taxon>
        <taxon>Sordariomycetes</taxon>
        <taxon>Xylariomycetidae</taxon>
        <taxon>Xylariales</taxon>
        <taxon>Hypoxylaceae</taxon>
        <taxon>Hypoxylon</taxon>
    </lineage>
</organism>
<comment type="caution">
    <text evidence="1">The sequence shown here is derived from an EMBL/GenBank/DDBJ whole genome shotgun (WGS) entry which is preliminary data.</text>
</comment>
<gene>
    <name evidence="1" type="ORF">F4820DRAFT_461537</name>
</gene>
<name>A0ACB9YN80_9PEZI</name>
<evidence type="ECO:0000313" key="2">
    <source>
        <dbReference type="Proteomes" id="UP001497700"/>
    </source>
</evidence>
<proteinExistence type="predicted"/>
<evidence type="ECO:0000313" key="1">
    <source>
        <dbReference type="EMBL" id="KAI4860667.1"/>
    </source>
</evidence>
<accession>A0ACB9YN80</accession>
<keyword evidence="2" id="KW-1185">Reference proteome</keyword>